<comment type="similarity">
    <text evidence="1 3">Belongs to the peptidase C14A family.</text>
</comment>
<dbReference type="PANTHER" id="PTHR48169">
    <property type="entry name" value="DED DOMAIN-CONTAINING PROTEIN"/>
    <property type="match status" value="1"/>
</dbReference>
<dbReference type="SMART" id="SM00115">
    <property type="entry name" value="CASc"/>
    <property type="match status" value="1"/>
</dbReference>
<evidence type="ECO:0000259" key="5">
    <source>
        <dbReference type="PROSITE" id="PS50208"/>
    </source>
</evidence>
<sequence>VAPMVTERYDPDYKMDHKYRGLALIFSHEHFDNAKLTRRVETDIDNKNLTEELKKLDFSVQLYKDLYHKDVMKTIRKTADMNHKDHDCILIAVLTHGECDFVYARDTYYRVDDIWNAFTADNCPTLAGKPKLFLVQANQGKLRDAGYQMAKQTQTDSDSNASYRIPIYADFAITFCTIPNYCSWSDSIKGSWFIYSLCQELSANGKQYDLLMLLTFVAQRVAVDFETYEEGFKQIVCTMSTLTRTVRFADR</sequence>
<comment type="caution">
    <text evidence="6">The sequence shown here is derived from an EMBL/GenBank/DDBJ whole genome shotgun (WGS) entry which is preliminary data.</text>
</comment>
<organism evidence="6 7">
    <name type="scientific">Drosophila rubida</name>
    <dbReference type="NCBI Taxonomy" id="30044"/>
    <lineage>
        <taxon>Eukaryota</taxon>
        <taxon>Metazoa</taxon>
        <taxon>Ecdysozoa</taxon>
        <taxon>Arthropoda</taxon>
        <taxon>Hexapoda</taxon>
        <taxon>Insecta</taxon>
        <taxon>Pterygota</taxon>
        <taxon>Neoptera</taxon>
        <taxon>Endopterygota</taxon>
        <taxon>Diptera</taxon>
        <taxon>Brachycera</taxon>
        <taxon>Muscomorpha</taxon>
        <taxon>Ephydroidea</taxon>
        <taxon>Drosophilidae</taxon>
        <taxon>Drosophila</taxon>
    </lineage>
</organism>
<name>A0AAD4K4W6_9MUSC</name>
<dbReference type="GO" id="GO:0051604">
    <property type="term" value="P:protein maturation"/>
    <property type="evidence" value="ECO:0007669"/>
    <property type="project" value="UniProtKB-ARBA"/>
</dbReference>
<dbReference type="Proteomes" id="UP001200034">
    <property type="component" value="Unassembled WGS sequence"/>
</dbReference>
<feature type="non-terminal residue" evidence="6">
    <location>
        <position position="1"/>
    </location>
</feature>
<dbReference type="GO" id="GO:0004197">
    <property type="term" value="F:cysteine-type endopeptidase activity"/>
    <property type="evidence" value="ECO:0007669"/>
    <property type="project" value="InterPro"/>
</dbReference>
<evidence type="ECO:0008006" key="8">
    <source>
        <dbReference type="Google" id="ProtNLM"/>
    </source>
</evidence>
<dbReference type="Pfam" id="PF00656">
    <property type="entry name" value="Peptidase_C14"/>
    <property type="match status" value="1"/>
</dbReference>
<dbReference type="PROSITE" id="PS01121">
    <property type="entry name" value="CASPASE_HIS"/>
    <property type="match status" value="1"/>
</dbReference>
<dbReference type="CDD" id="cd00032">
    <property type="entry name" value="CASc"/>
    <property type="match status" value="1"/>
</dbReference>
<dbReference type="GO" id="GO:0006915">
    <property type="term" value="P:apoptotic process"/>
    <property type="evidence" value="ECO:0007669"/>
    <property type="project" value="UniProtKB-KW"/>
</dbReference>
<gene>
    <name evidence="6" type="ORF">KR093_002329</name>
</gene>
<keyword evidence="7" id="KW-1185">Reference proteome</keyword>
<feature type="non-terminal residue" evidence="6">
    <location>
        <position position="251"/>
    </location>
</feature>
<dbReference type="AlphaFoldDB" id="A0AAD4K4W6"/>
<evidence type="ECO:0000256" key="3">
    <source>
        <dbReference type="RuleBase" id="RU003971"/>
    </source>
</evidence>
<proteinExistence type="inferred from homology"/>
<dbReference type="InterPro" id="IPR002138">
    <property type="entry name" value="Pept_C14_p10"/>
</dbReference>
<dbReference type="PROSITE" id="PS50208">
    <property type="entry name" value="CASPASE_P20"/>
    <property type="match status" value="1"/>
</dbReference>
<dbReference type="PANTHER" id="PTHR48169:SF7">
    <property type="entry name" value="CASPASE 10"/>
    <property type="match status" value="1"/>
</dbReference>
<dbReference type="InterPro" id="IPR001309">
    <property type="entry name" value="Pept_C14_p20"/>
</dbReference>
<dbReference type="InterPro" id="IPR029030">
    <property type="entry name" value="Caspase-like_dom_sf"/>
</dbReference>
<dbReference type="GO" id="GO:0043067">
    <property type="term" value="P:regulation of programmed cell death"/>
    <property type="evidence" value="ECO:0007669"/>
    <property type="project" value="UniProtKB-ARBA"/>
</dbReference>
<dbReference type="EMBL" id="JAJJHW010001127">
    <property type="protein sequence ID" value="KAH8376945.1"/>
    <property type="molecule type" value="Genomic_DNA"/>
</dbReference>
<reference evidence="6" key="1">
    <citation type="journal article" date="2021" name="Mol. Ecol. Resour.">
        <title>Phylogenomic analyses of the genus Drosophila reveals genomic signals of climate adaptation.</title>
        <authorList>
            <person name="Li F."/>
            <person name="Rane R.V."/>
            <person name="Luria V."/>
            <person name="Xiong Z."/>
            <person name="Chen J."/>
            <person name="Li Z."/>
            <person name="Catullo R.A."/>
            <person name="Griffin P.C."/>
            <person name="Schiffer M."/>
            <person name="Pearce S."/>
            <person name="Lee S.F."/>
            <person name="McElroy K."/>
            <person name="Stocker A."/>
            <person name="Shirriffs J."/>
            <person name="Cockerell F."/>
            <person name="Coppin C."/>
            <person name="Sgro C.M."/>
            <person name="Karger A."/>
            <person name="Cain J.W."/>
            <person name="Weber J.A."/>
            <person name="Santpere G."/>
            <person name="Kirschner M.W."/>
            <person name="Hoffmann A.A."/>
            <person name="Oakeshott J.G."/>
            <person name="Zhang G."/>
        </authorList>
    </citation>
    <scope>NUCLEOTIDE SEQUENCE</scope>
    <source>
        <strain evidence="6">BGI-SZ-2011g</strain>
    </source>
</reference>
<protein>
    <recommendedName>
        <fullName evidence="8">Caspase-1</fullName>
    </recommendedName>
</protein>
<dbReference type="SUPFAM" id="SSF52129">
    <property type="entry name" value="Caspase-like"/>
    <property type="match status" value="1"/>
</dbReference>
<dbReference type="InterPro" id="IPR011600">
    <property type="entry name" value="Pept_C14_caspase"/>
</dbReference>
<feature type="domain" description="Caspase family p20" evidence="5">
    <location>
        <begin position="19"/>
        <end position="142"/>
    </location>
</feature>
<evidence type="ECO:0000259" key="4">
    <source>
        <dbReference type="PROSITE" id="PS50207"/>
    </source>
</evidence>
<evidence type="ECO:0000313" key="7">
    <source>
        <dbReference type="Proteomes" id="UP001200034"/>
    </source>
</evidence>
<evidence type="ECO:0000256" key="2">
    <source>
        <dbReference type="ARBA" id="ARBA00022703"/>
    </source>
</evidence>
<evidence type="ECO:0000256" key="1">
    <source>
        <dbReference type="ARBA" id="ARBA00010134"/>
    </source>
</evidence>
<keyword evidence="2" id="KW-0053">Apoptosis</keyword>
<dbReference type="GO" id="GO:0005737">
    <property type="term" value="C:cytoplasm"/>
    <property type="evidence" value="ECO:0007669"/>
    <property type="project" value="UniProtKB-ARBA"/>
</dbReference>
<evidence type="ECO:0000313" key="6">
    <source>
        <dbReference type="EMBL" id="KAH8376945.1"/>
    </source>
</evidence>
<dbReference type="PRINTS" id="PR00376">
    <property type="entry name" value="IL1BCENZYME"/>
</dbReference>
<feature type="domain" description="Caspase family p10" evidence="4">
    <location>
        <begin position="161"/>
        <end position="250"/>
    </location>
</feature>
<dbReference type="GO" id="GO:0006508">
    <property type="term" value="P:proteolysis"/>
    <property type="evidence" value="ECO:0007669"/>
    <property type="project" value="InterPro"/>
</dbReference>
<dbReference type="InterPro" id="IPR015917">
    <property type="entry name" value="Pept_C14A"/>
</dbReference>
<dbReference type="Gene3D" id="3.40.50.1460">
    <property type="match status" value="1"/>
</dbReference>
<accession>A0AAD4K4W6</accession>
<dbReference type="PROSITE" id="PS50207">
    <property type="entry name" value="CASPASE_P10"/>
    <property type="match status" value="1"/>
</dbReference>
<dbReference type="InterPro" id="IPR016129">
    <property type="entry name" value="Caspase_his_AS"/>
</dbReference>